<dbReference type="SUPFAM" id="SSF51998">
    <property type="entry name" value="PFL-like glycyl radical enzymes"/>
    <property type="match status" value="1"/>
</dbReference>
<dbReference type="CDD" id="cd02888">
    <property type="entry name" value="RNR_II_dimer"/>
    <property type="match status" value="1"/>
</dbReference>
<dbReference type="Pfam" id="PF02867">
    <property type="entry name" value="Ribonuc_red_lgC"/>
    <property type="match status" value="1"/>
</dbReference>
<sequence>MAVPIGNSMEIEQWLGADNKLGIDIWNKKYCYNGETFEQWLDRVSEGDKAVRKLIEEQKFLFGGRILANRGLQKTGLKVTFSNCYVVQPPEDSIESIFECASKAARTFSYGGGVGIDLSKLAPRGARINNTASETSGAVSFTDLYSMVTGLIGQHGRRGALMLTLSCEHPDLEEFMAVKTDVDRVTKANMSIRVTDKFMECVRDHETFVQTFVRPETNDTVTKNLDAYAFFKKLCYANWDYGEPGCLYWDRISKWNLLSEFPDYEYAGTNPCAEEPLPAGGSCLLGSMNLSAFVKNGVFDEEGFKKSVRICVRALNDVLDEGLPLHPLQEQRESVTNWRQIGLGIMGLADMLIKMEMVYGTKEAMDFCHRLGFIMADTAISESALIAKEKGMFPKCVIDQVLASPYFRENTSEETRELVRQYGLRNSQLLTIAPTGTLSTMLGISGGIEPIFATHFERRTTSLSDHDEYYTVYPPVVKDYIDKHHLKDDTQLPAWFVTAQNLDYKQRLNLQGTWQMHIDASISSTVNLPKDFPEADVYGLYIYAWQIGCKGVTVFRDGCKRLSILTPKEKEEKKKQEAEKKETAVEKAIAPNRGVVKTVADNVIGKKRKLMTGCGSLHCTAFFDPKTGDLMEVYLNKGSTGGCNNFMIGLSRMISLAARSGCDVYSIVDQLKSCGSCPSFVVRTFTKKDTSKGSCCPMAVGWALIDMYEEMQRQVKGSTLIAPAADPTPKKKVLNPCPKCGDELTFQGGCNICKSCGWTKCE</sequence>
<evidence type="ECO:0000256" key="4">
    <source>
        <dbReference type="ARBA" id="ARBA00014409"/>
    </source>
</evidence>
<evidence type="ECO:0000259" key="15">
    <source>
        <dbReference type="Pfam" id="PF12637"/>
    </source>
</evidence>
<keyword evidence="6 13" id="KW-0237">DNA synthesis</keyword>
<keyword evidence="5 13" id="KW-0846">Cobalamin</keyword>
<evidence type="ECO:0000256" key="7">
    <source>
        <dbReference type="ARBA" id="ARBA00022741"/>
    </source>
</evidence>
<evidence type="ECO:0000256" key="2">
    <source>
        <dbReference type="ARBA" id="ARBA00007405"/>
    </source>
</evidence>
<evidence type="ECO:0000256" key="9">
    <source>
        <dbReference type="ARBA" id="ARBA00023157"/>
    </source>
</evidence>
<evidence type="ECO:0000256" key="6">
    <source>
        <dbReference type="ARBA" id="ARBA00022634"/>
    </source>
</evidence>
<feature type="domain" description="TSCPD" evidence="15">
    <location>
        <begin position="604"/>
        <end position="706"/>
    </location>
</feature>
<dbReference type="NCBIfam" id="TIGR02504">
    <property type="entry name" value="NrdJ_Z"/>
    <property type="match status" value="1"/>
</dbReference>
<evidence type="ECO:0000256" key="5">
    <source>
        <dbReference type="ARBA" id="ARBA00022628"/>
    </source>
</evidence>
<dbReference type="InterPro" id="IPR013344">
    <property type="entry name" value="RNR_NrdJ/NrdZ"/>
</dbReference>
<accession>M9SHL9</accession>
<dbReference type="Pfam" id="PF12637">
    <property type="entry name" value="TSCPD"/>
    <property type="match status" value="1"/>
</dbReference>
<dbReference type="PRINTS" id="PR01183">
    <property type="entry name" value="RIBORDTASEM1"/>
</dbReference>
<comment type="similarity">
    <text evidence="2 13">Belongs to the ribonucleoside diphosphate reductase class-2 family.</text>
</comment>
<dbReference type="Proteomes" id="UP000012672">
    <property type="component" value="Chromosome"/>
</dbReference>
<dbReference type="eggNOG" id="arCOG04276">
    <property type="taxonomic scope" value="Archaea"/>
</dbReference>
<evidence type="ECO:0000256" key="11">
    <source>
        <dbReference type="ARBA" id="ARBA00025437"/>
    </source>
</evidence>
<evidence type="ECO:0000259" key="14">
    <source>
        <dbReference type="Pfam" id="PF02867"/>
    </source>
</evidence>
<dbReference type="InterPro" id="IPR050862">
    <property type="entry name" value="RdRp_reductase_class-2"/>
</dbReference>
<name>M9SHL9_METAX</name>
<dbReference type="OrthoDB" id="52642at2157"/>
<comment type="function">
    <text evidence="11 13">Catalyzes the reduction of ribonucleotides to deoxyribonucleotides. May function to provide a pool of deoxyribonucleotide precursors for DNA repair during oxygen limitation and/or for immediate growth after restoration of oxygen.</text>
</comment>
<evidence type="ECO:0000256" key="12">
    <source>
        <dbReference type="ARBA" id="ARBA00047754"/>
    </source>
</evidence>
<dbReference type="GO" id="GO:0031419">
    <property type="term" value="F:cobalamin binding"/>
    <property type="evidence" value="ECO:0007669"/>
    <property type="project" value="UniProtKB-KW"/>
</dbReference>
<proteinExistence type="inferred from homology"/>
<dbReference type="STRING" id="1236689.MMALV_09160"/>
<evidence type="ECO:0000256" key="1">
    <source>
        <dbReference type="ARBA" id="ARBA00001922"/>
    </source>
</evidence>
<comment type="cofactor">
    <cofactor evidence="1 13">
        <name>adenosylcob(III)alamin</name>
        <dbReference type="ChEBI" id="CHEBI:18408"/>
    </cofactor>
</comment>
<protein>
    <recommendedName>
        <fullName evidence="4 13">Vitamin B12-dependent ribonucleotide reductase</fullName>
        <ecNumber evidence="3 13">1.17.4.1</ecNumber>
    </recommendedName>
</protein>
<dbReference type="EC" id="1.17.4.1" evidence="3 13"/>
<dbReference type="HOGENOM" id="CLU_000404_2_0_2"/>
<dbReference type="InterPro" id="IPR000788">
    <property type="entry name" value="RNR_lg_C"/>
</dbReference>
<keyword evidence="10 13" id="KW-0170">Cobalt</keyword>
<keyword evidence="9" id="KW-1015">Disulfide bond</keyword>
<dbReference type="GO" id="GO:0000166">
    <property type="term" value="F:nucleotide binding"/>
    <property type="evidence" value="ECO:0007669"/>
    <property type="project" value="UniProtKB-KW"/>
</dbReference>
<dbReference type="AlphaFoldDB" id="M9SHL9"/>
<evidence type="ECO:0000313" key="16">
    <source>
        <dbReference type="EMBL" id="AGI85653.1"/>
    </source>
</evidence>
<dbReference type="GO" id="GO:0071897">
    <property type="term" value="P:DNA biosynthetic process"/>
    <property type="evidence" value="ECO:0007669"/>
    <property type="project" value="UniProtKB-KW"/>
</dbReference>
<dbReference type="GO" id="GO:0004748">
    <property type="term" value="F:ribonucleoside-diphosphate reductase activity, thioredoxin disulfide as acceptor"/>
    <property type="evidence" value="ECO:0007669"/>
    <property type="project" value="UniProtKB-EC"/>
</dbReference>
<dbReference type="PANTHER" id="PTHR43371:SF1">
    <property type="entry name" value="RIBONUCLEOSIDE-DIPHOSPHATE REDUCTASE"/>
    <property type="match status" value="1"/>
</dbReference>
<evidence type="ECO:0000256" key="10">
    <source>
        <dbReference type="ARBA" id="ARBA00023285"/>
    </source>
</evidence>
<dbReference type="EMBL" id="CP004049">
    <property type="protein sequence ID" value="AGI85653.1"/>
    <property type="molecule type" value="Genomic_DNA"/>
</dbReference>
<keyword evidence="8 13" id="KW-0560">Oxidoreductase</keyword>
<organism evidence="16 17">
    <name type="scientific">Methanomethylophilus alvi (strain Mx1201)</name>
    <dbReference type="NCBI Taxonomy" id="1236689"/>
    <lineage>
        <taxon>Archaea</taxon>
        <taxon>Methanobacteriati</taxon>
        <taxon>Thermoplasmatota</taxon>
        <taxon>Thermoplasmata</taxon>
        <taxon>Methanomassiliicoccales</taxon>
        <taxon>Methanomethylophilaceae</taxon>
        <taxon>Methanomethylophilus</taxon>
    </lineage>
</organism>
<gene>
    <name evidence="16" type="ORF">MMALV_09160</name>
</gene>
<evidence type="ECO:0000256" key="13">
    <source>
        <dbReference type="RuleBase" id="RU364064"/>
    </source>
</evidence>
<keyword evidence="7 13" id="KW-0547">Nucleotide-binding</keyword>
<dbReference type="PANTHER" id="PTHR43371">
    <property type="entry name" value="VITAMIN B12-DEPENDENT RIBONUCLEOTIDE REDUCTASE"/>
    <property type="match status" value="1"/>
</dbReference>
<keyword evidence="17" id="KW-1185">Reference proteome</keyword>
<dbReference type="InterPro" id="IPR024434">
    <property type="entry name" value="TSCPD_dom"/>
</dbReference>
<reference evidence="16 17" key="1">
    <citation type="journal article" date="2012" name="J. Bacteriol.">
        <title>Genome sequence of 'Candidatus Methanomethylophilus alvus' Mx1201, a methanogenic archaeon from the human gut belonging to a seventh order of methanogens.</title>
        <authorList>
            <person name="Borrel G."/>
            <person name="Harris H.M."/>
            <person name="Tottey W."/>
            <person name="Mihajlovski A."/>
            <person name="Parisot N."/>
            <person name="Peyretaillade E."/>
            <person name="Peyret P."/>
            <person name="Gribaldo S."/>
            <person name="O'Toole P.W."/>
            <person name="Brugere J.F."/>
        </authorList>
    </citation>
    <scope>NUCLEOTIDE SEQUENCE [LARGE SCALE GENOMIC DNA]</scope>
    <source>
        <strain evidence="16 17">Mx1201</strain>
    </source>
</reference>
<feature type="domain" description="Ribonucleotide reductase large subunit C-terminal" evidence="14">
    <location>
        <begin position="82"/>
        <end position="554"/>
    </location>
</feature>
<dbReference type="InParanoid" id="M9SHL9"/>
<dbReference type="KEGG" id="max:MMALV_09160"/>
<evidence type="ECO:0000313" key="17">
    <source>
        <dbReference type="Proteomes" id="UP000012672"/>
    </source>
</evidence>
<comment type="catalytic activity">
    <reaction evidence="12 13">
        <text>a 2'-deoxyribonucleoside 5'-diphosphate + [thioredoxin]-disulfide + H2O = a ribonucleoside 5'-diphosphate + [thioredoxin]-dithiol</text>
        <dbReference type="Rhea" id="RHEA:23252"/>
        <dbReference type="Rhea" id="RHEA-COMP:10698"/>
        <dbReference type="Rhea" id="RHEA-COMP:10700"/>
        <dbReference type="ChEBI" id="CHEBI:15377"/>
        <dbReference type="ChEBI" id="CHEBI:29950"/>
        <dbReference type="ChEBI" id="CHEBI:50058"/>
        <dbReference type="ChEBI" id="CHEBI:57930"/>
        <dbReference type="ChEBI" id="CHEBI:73316"/>
        <dbReference type="EC" id="1.17.4.1"/>
    </reaction>
</comment>
<dbReference type="Gene3D" id="3.20.70.20">
    <property type="match status" value="1"/>
</dbReference>
<evidence type="ECO:0000256" key="8">
    <source>
        <dbReference type="ARBA" id="ARBA00023002"/>
    </source>
</evidence>
<evidence type="ECO:0000256" key="3">
    <source>
        <dbReference type="ARBA" id="ARBA00012274"/>
    </source>
</evidence>